<dbReference type="AlphaFoldDB" id="A0A3D8P667"/>
<evidence type="ECO:0000313" key="8">
    <source>
        <dbReference type="EMBL" id="RDV84232.1"/>
    </source>
</evidence>
<dbReference type="GO" id="GO:0003677">
    <property type="term" value="F:DNA binding"/>
    <property type="evidence" value="ECO:0007669"/>
    <property type="project" value="UniProtKB-KW"/>
</dbReference>
<name>A0A3D8P667_9THEO</name>
<gene>
    <name evidence="8" type="ORF">DXX99_02685</name>
</gene>
<feature type="domain" description="HTH iclR-type" evidence="6">
    <location>
        <begin position="13"/>
        <end position="75"/>
    </location>
</feature>
<keyword evidence="1" id="KW-0805">Transcription regulation</keyword>
<keyword evidence="2" id="KW-0238">DNA-binding</keyword>
<evidence type="ECO:0000313" key="9">
    <source>
        <dbReference type="Proteomes" id="UP000256329"/>
    </source>
</evidence>
<dbReference type="Pfam" id="PF01614">
    <property type="entry name" value="IclR_C"/>
    <property type="match status" value="1"/>
</dbReference>
<dbReference type="InterPro" id="IPR005471">
    <property type="entry name" value="Tscrpt_reg_IclR_N"/>
</dbReference>
<dbReference type="OrthoDB" id="9791752at2"/>
<dbReference type="FunFam" id="1.10.10.10:FF:000056">
    <property type="entry name" value="IclR family transcriptional regulator"/>
    <property type="match status" value="1"/>
</dbReference>
<evidence type="ECO:0000259" key="6">
    <source>
        <dbReference type="PROSITE" id="PS51077"/>
    </source>
</evidence>
<evidence type="ECO:0000256" key="1">
    <source>
        <dbReference type="ARBA" id="ARBA00023015"/>
    </source>
</evidence>
<dbReference type="InterPro" id="IPR036388">
    <property type="entry name" value="WH-like_DNA-bd_sf"/>
</dbReference>
<dbReference type="Gene3D" id="3.30.450.40">
    <property type="match status" value="1"/>
</dbReference>
<evidence type="ECO:0000256" key="3">
    <source>
        <dbReference type="ARBA" id="ARBA00023163"/>
    </source>
</evidence>
<dbReference type="SMART" id="SM00346">
    <property type="entry name" value="HTH_ICLR"/>
    <property type="match status" value="1"/>
</dbReference>
<dbReference type="RefSeq" id="WP_115791975.1">
    <property type="nucleotide sequence ID" value="NZ_QSLN01000002.1"/>
</dbReference>
<dbReference type="SUPFAM" id="SSF46785">
    <property type="entry name" value="Winged helix' DNA-binding domain"/>
    <property type="match status" value="1"/>
</dbReference>
<reference evidence="8 9" key="1">
    <citation type="submission" date="2018-08" db="EMBL/GenBank/DDBJ databases">
        <title>Form III RuBisCO-mediated autotrophy in Thermodesulfobium bacteria.</title>
        <authorList>
            <person name="Toshchakov S.V."/>
            <person name="Kublanov I.V."/>
            <person name="Frolov E."/>
            <person name="Bonch-Osmolovskaya E.A."/>
            <person name="Tourova T.P."/>
            <person name="Chernych N.A."/>
            <person name="Lebedinsky A.V."/>
        </authorList>
    </citation>
    <scope>NUCLEOTIDE SEQUENCE [LARGE SCALE GENOMIC DNA]</scope>
    <source>
        <strain evidence="8 9">SR</strain>
    </source>
</reference>
<keyword evidence="9" id="KW-1185">Reference proteome</keyword>
<dbReference type="InterPro" id="IPR050707">
    <property type="entry name" value="HTH_MetabolicPath_Reg"/>
</dbReference>
<dbReference type="GO" id="GO:0003700">
    <property type="term" value="F:DNA-binding transcription factor activity"/>
    <property type="evidence" value="ECO:0007669"/>
    <property type="project" value="TreeGrafter"/>
</dbReference>
<dbReference type="SUPFAM" id="SSF55781">
    <property type="entry name" value="GAF domain-like"/>
    <property type="match status" value="1"/>
</dbReference>
<dbReference type="Pfam" id="PF09339">
    <property type="entry name" value="HTH_IclR"/>
    <property type="match status" value="1"/>
</dbReference>
<dbReference type="EMBL" id="QSLN01000002">
    <property type="protein sequence ID" value="RDV84232.1"/>
    <property type="molecule type" value="Genomic_DNA"/>
</dbReference>
<dbReference type="PROSITE" id="PS51078">
    <property type="entry name" value="ICLR_ED"/>
    <property type="match status" value="1"/>
</dbReference>
<evidence type="ECO:0000259" key="7">
    <source>
        <dbReference type="PROSITE" id="PS51078"/>
    </source>
</evidence>
<comment type="caution">
    <text evidence="8">The sequence shown here is derived from an EMBL/GenBank/DDBJ whole genome shotgun (WGS) entry which is preliminary data.</text>
</comment>
<dbReference type="PANTHER" id="PTHR30136">
    <property type="entry name" value="HELIX-TURN-HELIX TRANSCRIPTIONAL REGULATOR, ICLR FAMILY"/>
    <property type="match status" value="1"/>
</dbReference>
<evidence type="ECO:0000256" key="2">
    <source>
        <dbReference type="ARBA" id="ARBA00023125"/>
    </source>
</evidence>
<dbReference type="Proteomes" id="UP000256329">
    <property type="component" value="Unassembled WGS sequence"/>
</dbReference>
<dbReference type="InterPro" id="IPR036390">
    <property type="entry name" value="WH_DNA-bd_sf"/>
</dbReference>
<dbReference type="InterPro" id="IPR014757">
    <property type="entry name" value="Tscrpt_reg_IclR_C"/>
</dbReference>
<comment type="function">
    <text evidence="4">May be an activator protein for the gylABX operon.</text>
</comment>
<dbReference type="GO" id="GO:0045892">
    <property type="term" value="P:negative regulation of DNA-templated transcription"/>
    <property type="evidence" value="ECO:0007669"/>
    <property type="project" value="TreeGrafter"/>
</dbReference>
<dbReference type="PROSITE" id="PS51077">
    <property type="entry name" value="HTH_ICLR"/>
    <property type="match status" value="1"/>
</dbReference>
<evidence type="ECO:0000256" key="4">
    <source>
        <dbReference type="ARBA" id="ARBA00058938"/>
    </source>
</evidence>
<accession>A0A3D8P667</accession>
<evidence type="ECO:0000256" key="5">
    <source>
        <dbReference type="ARBA" id="ARBA00070406"/>
    </source>
</evidence>
<proteinExistence type="predicted"/>
<dbReference type="PANTHER" id="PTHR30136:SF24">
    <property type="entry name" value="HTH-TYPE TRANSCRIPTIONAL REPRESSOR ALLR"/>
    <property type="match status" value="1"/>
</dbReference>
<sequence>MKAKKKREKEYAVHSVERALAILEALGTNPGGLGVTRLGKELGLHKSTVHRLLATLVRYGFVEQDESTECYRLGMRFVSLGLNYLHQLDFRREVFPYLKELAELTGETTQMGVLEGDEVFFLERCQSSEAITVNLGLKAPAYCSAEGKVLLAYLSPERLREYLRRQELKPYTINTLSNPEQLLLHLEKIKAQGYAVSAEELADGLRGVAAPIFDVKGRVVAAIGIAGPASRLTLERINRLVNILRETCYVISLRLGYRPTKQQEEALSTSLKDAALRSGG</sequence>
<organism evidence="8 9">
    <name type="scientific">Ammonifex thiophilus</name>
    <dbReference type="NCBI Taxonomy" id="444093"/>
    <lineage>
        <taxon>Bacteria</taxon>
        <taxon>Bacillati</taxon>
        <taxon>Bacillota</taxon>
        <taxon>Clostridia</taxon>
        <taxon>Thermoanaerobacterales</taxon>
        <taxon>Thermoanaerobacteraceae</taxon>
        <taxon>Ammonifex</taxon>
    </lineage>
</organism>
<dbReference type="InterPro" id="IPR029016">
    <property type="entry name" value="GAF-like_dom_sf"/>
</dbReference>
<dbReference type="Gene3D" id="1.10.10.10">
    <property type="entry name" value="Winged helix-like DNA-binding domain superfamily/Winged helix DNA-binding domain"/>
    <property type="match status" value="1"/>
</dbReference>
<protein>
    <recommendedName>
        <fullName evidence="5">Glycerol operon regulatory protein</fullName>
    </recommendedName>
</protein>
<feature type="domain" description="IclR-ED" evidence="7">
    <location>
        <begin position="76"/>
        <end position="257"/>
    </location>
</feature>
<keyword evidence="3" id="KW-0804">Transcription</keyword>